<feature type="region of interest" description="Disordered" evidence="1">
    <location>
        <begin position="64"/>
        <end position="89"/>
    </location>
</feature>
<dbReference type="AlphaFoldDB" id="A0AAV8PW60"/>
<dbReference type="Proteomes" id="UP001222027">
    <property type="component" value="Unassembled WGS sequence"/>
</dbReference>
<evidence type="ECO:0000313" key="3">
    <source>
        <dbReference type="Proteomes" id="UP001222027"/>
    </source>
</evidence>
<proteinExistence type="predicted"/>
<comment type="caution">
    <text evidence="2">The sequence shown here is derived from an EMBL/GenBank/DDBJ whole genome shotgun (WGS) entry which is preliminary data.</text>
</comment>
<accession>A0AAV8PW60</accession>
<reference evidence="2 3" key="1">
    <citation type="submission" date="2022-12" db="EMBL/GenBank/DDBJ databases">
        <title>Chromosome-scale assembly of the Ensete ventricosum genome.</title>
        <authorList>
            <person name="Dussert Y."/>
            <person name="Stocks J."/>
            <person name="Wendawek A."/>
            <person name="Woldeyes F."/>
            <person name="Nichols R.A."/>
            <person name="Borrell J.S."/>
        </authorList>
    </citation>
    <scope>NUCLEOTIDE SEQUENCE [LARGE SCALE GENOMIC DNA]</scope>
    <source>
        <strain evidence="3">cv. Maze</strain>
        <tissue evidence="2">Seeds</tissue>
    </source>
</reference>
<name>A0AAV8PW60_ENSVE</name>
<feature type="compositionally biased region" description="Basic and acidic residues" evidence="1">
    <location>
        <begin position="69"/>
        <end position="84"/>
    </location>
</feature>
<protein>
    <submittedName>
        <fullName evidence="2">Uncharacterized protein</fullName>
    </submittedName>
</protein>
<gene>
    <name evidence="2" type="ORF">OPV22_034165</name>
</gene>
<keyword evidence="3" id="KW-1185">Reference proteome</keyword>
<dbReference type="EMBL" id="JAQQAF010000009">
    <property type="protein sequence ID" value="KAJ8461239.1"/>
    <property type="molecule type" value="Genomic_DNA"/>
</dbReference>
<evidence type="ECO:0000256" key="1">
    <source>
        <dbReference type="SAM" id="MobiDB-lite"/>
    </source>
</evidence>
<organism evidence="2 3">
    <name type="scientific">Ensete ventricosum</name>
    <name type="common">Abyssinian banana</name>
    <name type="synonym">Musa ensete</name>
    <dbReference type="NCBI Taxonomy" id="4639"/>
    <lineage>
        <taxon>Eukaryota</taxon>
        <taxon>Viridiplantae</taxon>
        <taxon>Streptophyta</taxon>
        <taxon>Embryophyta</taxon>
        <taxon>Tracheophyta</taxon>
        <taxon>Spermatophyta</taxon>
        <taxon>Magnoliopsida</taxon>
        <taxon>Liliopsida</taxon>
        <taxon>Zingiberales</taxon>
        <taxon>Musaceae</taxon>
        <taxon>Ensete</taxon>
    </lineage>
</organism>
<sequence length="166" mass="18190">MHQTVRQVDISCQSSGTGWRAQHDACTAGATVSPHRGYSTKGFNGIHEGHACMMAVRSIIHAIPGGSGGEKDQDKRNGDGEQSRHQKVGHKSVLQSDAFYQYILATIVCPREPECMKELRRITAKHPWCVYVPALAPTSGSLLVIRRWFTMMDGLDSSPALRVGCL</sequence>
<evidence type="ECO:0000313" key="2">
    <source>
        <dbReference type="EMBL" id="KAJ8461239.1"/>
    </source>
</evidence>